<dbReference type="STRING" id="92696.A0A4R0REU7"/>
<dbReference type="EMBL" id="RWJN01000125">
    <property type="protein sequence ID" value="TCD66691.1"/>
    <property type="molecule type" value="Genomic_DNA"/>
</dbReference>
<dbReference type="PROSITE" id="PS51471">
    <property type="entry name" value="FE2OG_OXY"/>
    <property type="match status" value="1"/>
</dbReference>
<feature type="domain" description="Fe2OG dioxygenase" evidence="2">
    <location>
        <begin position="345"/>
        <end position="471"/>
    </location>
</feature>
<dbReference type="InterPro" id="IPR037151">
    <property type="entry name" value="AlkB-like_sf"/>
</dbReference>
<sequence>MNGEDTETLLALISSLLHNPIHDQSVLLDALVECDGDVERAAALLDSRSASSSRPSSSRSGPELVQKKTAAVGMKRKSGGLTGWLEKPSASSTPQPKKARSDDGPVKSRMRGGPGPASSRLADFKLRKADNDTSDVLPSLPIDDIENDSPPERPPSTAKAPAESPIKVKNVTNEEFMTILRPPNSTDASRAGPPKQPPLTLTTPDMIAKHVPCTMHTSVLPPELACRLFYTMLDLSRNWDRNKWWLFDRLVESPHKTSFFIRQYPSTEAESVEMDEAAQFWYNGRQTGSSPPFPQVMEEACQYIEKVVNVEMHKRQRFPMEYGGEPPQRPGGSDDYDNGQNVVWRANVAASNCYEGAKEGVGFHTDALTYLGPYPTIASLSLGTTRTFRLREVVPSNEKDTRAARTYNMPLPHNSLTIMHASCQEMFKHAIPPQRTIDLYHPQYPPPEDMRERISSDPSNARINITFRFFRPDYKPSQTPRCKCGVPCILRPDMKHRHALPNDDDSQAPGGSSGKGSPTKGRPLRRDAVAKYWWACYAGAVNEGKGCGMWQVMDPVAEGRGPFAGDV</sequence>
<protein>
    <recommendedName>
        <fullName evidence="2">Fe2OG dioxygenase domain-containing protein</fullName>
    </recommendedName>
</protein>
<evidence type="ECO:0000313" key="4">
    <source>
        <dbReference type="Proteomes" id="UP000292702"/>
    </source>
</evidence>
<evidence type="ECO:0000256" key="1">
    <source>
        <dbReference type="SAM" id="MobiDB-lite"/>
    </source>
</evidence>
<accession>A0A4R0REU7</accession>
<dbReference type="SUPFAM" id="SSF51197">
    <property type="entry name" value="Clavaminate synthase-like"/>
    <property type="match status" value="1"/>
</dbReference>
<dbReference type="Pfam" id="PF13532">
    <property type="entry name" value="2OG-FeII_Oxy_2"/>
    <property type="match status" value="1"/>
</dbReference>
<dbReference type="Gene3D" id="2.60.120.590">
    <property type="entry name" value="Alpha-ketoglutarate-dependent dioxygenase AlkB-like"/>
    <property type="match status" value="1"/>
</dbReference>
<dbReference type="GO" id="GO:0051213">
    <property type="term" value="F:dioxygenase activity"/>
    <property type="evidence" value="ECO:0007669"/>
    <property type="project" value="InterPro"/>
</dbReference>
<feature type="compositionally biased region" description="Basic and acidic residues" evidence="1">
    <location>
        <begin position="122"/>
        <end position="131"/>
    </location>
</feature>
<dbReference type="OrthoDB" id="545910at2759"/>
<dbReference type="InterPro" id="IPR027450">
    <property type="entry name" value="AlkB-like"/>
</dbReference>
<feature type="region of interest" description="Disordered" evidence="1">
    <location>
        <begin position="496"/>
        <end position="523"/>
    </location>
</feature>
<dbReference type="AlphaFoldDB" id="A0A4R0REU7"/>
<dbReference type="PANTHER" id="PTHR31212">
    <property type="entry name" value="ALPHA-KETOGLUTARATE-DEPENDENT DIOXYGENASE ALKB HOMOLOG 3"/>
    <property type="match status" value="1"/>
</dbReference>
<keyword evidence="4" id="KW-1185">Reference proteome</keyword>
<evidence type="ECO:0000313" key="3">
    <source>
        <dbReference type="EMBL" id="TCD66691.1"/>
    </source>
</evidence>
<reference evidence="3 4" key="1">
    <citation type="submission" date="2018-11" db="EMBL/GenBank/DDBJ databases">
        <title>Genome assembly of Steccherinum ochraceum LE-BIN_3174, the white-rot fungus of the Steccherinaceae family (The Residual Polyporoid clade, Polyporales, Basidiomycota).</title>
        <authorList>
            <person name="Fedorova T.V."/>
            <person name="Glazunova O.A."/>
            <person name="Landesman E.O."/>
            <person name="Moiseenko K.V."/>
            <person name="Psurtseva N.V."/>
            <person name="Savinova O.S."/>
            <person name="Shakhova N.V."/>
            <person name="Tyazhelova T.V."/>
            <person name="Vasina D.V."/>
        </authorList>
    </citation>
    <scope>NUCLEOTIDE SEQUENCE [LARGE SCALE GENOMIC DNA]</scope>
    <source>
        <strain evidence="3 4">LE-BIN_3174</strain>
    </source>
</reference>
<organism evidence="3 4">
    <name type="scientific">Steccherinum ochraceum</name>
    <dbReference type="NCBI Taxonomy" id="92696"/>
    <lineage>
        <taxon>Eukaryota</taxon>
        <taxon>Fungi</taxon>
        <taxon>Dikarya</taxon>
        <taxon>Basidiomycota</taxon>
        <taxon>Agaricomycotina</taxon>
        <taxon>Agaricomycetes</taxon>
        <taxon>Polyporales</taxon>
        <taxon>Steccherinaceae</taxon>
        <taxon>Steccherinum</taxon>
    </lineage>
</organism>
<evidence type="ECO:0000259" key="2">
    <source>
        <dbReference type="PROSITE" id="PS51471"/>
    </source>
</evidence>
<feature type="compositionally biased region" description="Low complexity" evidence="1">
    <location>
        <begin position="46"/>
        <end position="60"/>
    </location>
</feature>
<dbReference type="InterPro" id="IPR032854">
    <property type="entry name" value="ALKBH3"/>
</dbReference>
<dbReference type="CDD" id="cd14279">
    <property type="entry name" value="CUE"/>
    <property type="match status" value="1"/>
</dbReference>
<dbReference type="Proteomes" id="UP000292702">
    <property type="component" value="Unassembled WGS sequence"/>
</dbReference>
<gene>
    <name evidence="3" type="ORF">EIP91_001045</name>
</gene>
<comment type="caution">
    <text evidence="3">The sequence shown here is derived from an EMBL/GenBank/DDBJ whole genome shotgun (WGS) entry which is preliminary data.</text>
</comment>
<name>A0A4R0REU7_9APHY</name>
<dbReference type="InterPro" id="IPR005123">
    <property type="entry name" value="Oxoglu/Fe-dep_dioxygenase_dom"/>
</dbReference>
<dbReference type="GO" id="GO:0006307">
    <property type="term" value="P:DNA alkylation repair"/>
    <property type="evidence" value="ECO:0007669"/>
    <property type="project" value="InterPro"/>
</dbReference>
<feature type="region of interest" description="Disordered" evidence="1">
    <location>
        <begin position="46"/>
        <end position="165"/>
    </location>
</feature>
<dbReference type="PANTHER" id="PTHR31212:SF4">
    <property type="entry name" value="ALPHA-KETOGLUTARATE-DEPENDENT DIOXYGENASE ALKB HOMOLOG 3"/>
    <property type="match status" value="1"/>
</dbReference>
<proteinExistence type="predicted"/>